<evidence type="ECO:0000259" key="3">
    <source>
        <dbReference type="Pfam" id="PF00149"/>
    </source>
</evidence>
<evidence type="ECO:0000256" key="1">
    <source>
        <dbReference type="ARBA" id="ARBA00022723"/>
    </source>
</evidence>
<gene>
    <name evidence="4" type="ORF">KQI88_00405</name>
</gene>
<accession>A0ABS6FXB4</accession>
<dbReference type="EMBL" id="JAHLQK010000001">
    <property type="protein sequence ID" value="MBU5674875.1"/>
    <property type="molecule type" value="Genomic_DNA"/>
</dbReference>
<keyword evidence="1" id="KW-0479">Metal-binding</keyword>
<sequence>MKKILWIASLLLAAILFLFDQNNRIGISSIEVKDSQLPSEFQNYKILHISDLHNKRFGKNQEKLMKEIVEISPDLIVITGDLIDRRRYNEEISLQFIKQIVKLAPVYFVTGNHEWWSGKWNSLHPKLEQYGVKVLSNSAEVIEKEGESILLFGIDDPAKYSGGYYEKDVYLEGDLKSVIEEKYRDKFSILLAHRPEKFKTYSKYGVNLIFSGHAHGGQFRIPGIGGIWVPGQGFLPKYTSGVYQSENSKMIVSRGLGNSIFPQRLFNRPELIVVTLNIDNTL</sequence>
<evidence type="ECO:0000256" key="2">
    <source>
        <dbReference type="ARBA" id="ARBA00022801"/>
    </source>
</evidence>
<name>A0ABS6FXB4_9FIRM</name>
<protein>
    <submittedName>
        <fullName evidence="4">Metallophosphoesterase</fullName>
    </submittedName>
</protein>
<organism evidence="4 5">
    <name type="scientific">Alkaliphilus flagellatus</name>
    <dbReference type="NCBI Taxonomy" id="2841507"/>
    <lineage>
        <taxon>Bacteria</taxon>
        <taxon>Bacillati</taxon>
        <taxon>Bacillota</taxon>
        <taxon>Clostridia</taxon>
        <taxon>Peptostreptococcales</taxon>
        <taxon>Natronincolaceae</taxon>
        <taxon>Alkaliphilus</taxon>
    </lineage>
</organism>
<dbReference type="Proteomes" id="UP000779508">
    <property type="component" value="Unassembled WGS sequence"/>
</dbReference>
<evidence type="ECO:0000313" key="4">
    <source>
        <dbReference type="EMBL" id="MBU5674875.1"/>
    </source>
</evidence>
<keyword evidence="5" id="KW-1185">Reference proteome</keyword>
<comment type="caution">
    <text evidence="4">The sequence shown here is derived from an EMBL/GenBank/DDBJ whole genome shotgun (WGS) entry which is preliminary data.</text>
</comment>
<dbReference type="PANTHER" id="PTHR31302:SF31">
    <property type="entry name" value="PHOSPHODIESTERASE YAEI"/>
    <property type="match status" value="1"/>
</dbReference>
<feature type="domain" description="Calcineurin-like phosphoesterase" evidence="3">
    <location>
        <begin position="45"/>
        <end position="216"/>
    </location>
</feature>
<evidence type="ECO:0000313" key="5">
    <source>
        <dbReference type="Proteomes" id="UP000779508"/>
    </source>
</evidence>
<reference evidence="4 5" key="1">
    <citation type="submission" date="2021-06" db="EMBL/GenBank/DDBJ databases">
        <authorList>
            <person name="Sun Q."/>
            <person name="Li D."/>
        </authorList>
    </citation>
    <scope>NUCLEOTIDE SEQUENCE [LARGE SCALE GENOMIC DNA]</scope>
    <source>
        <strain evidence="4 5">MSJ-5</strain>
    </source>
</reference>
<dbReference type="InterPro" id="IPR004843">
    <property type="entry name" value="Calcineurin-like_PHP"/>
</dbReference>
<dbReference type="CDD" id="cd07385">
    <property type="entry name" value="MPP_YkuE_C"/>
    <property type="match status" value="1"/>
</dbReference>
<proteinExistence type="predicted"/>
<dbReference type="RefSeq" id="WP_216414393.1">
    <property type="nucleotide sequence ID" value="NZ_JAHLQK010000001.1"/>
</dbReference>
<dbReference type="InterPro" id="IPR051158">
    <property type="entry name" value="Metallophosphoesterase_sf"/>
</dbReference>
<dbReference type="PANTHER" id="PTHR31302">
    <property type="entry name" value="TRANSMEMBRANE PROTEIN WITH METALLOPHOSPHOESTERASE DOMAIN-RELATED"/>
    <property type="match status" value="1"/>
</dbReference>
<keyword evidence="2" id="KW-0378">Hydrolase</keyword>
<dbReference type="Pfam" id="PF00149">
    <property type="entry name" value="Metallophos"/>
    <property type="match status" value="1"/>
</dbReference>